<gene>
    <name evidence="1" type="ORF">HX001_01975</name>
</gene>
<dbReference type="Gene3D" id="2.60.120.10">
    <property type="entry name" value="Jelly Rolls"/>
    <property type="match status" value="1"/>
</dbReference>
<evidence type="ECO:0000313" key="2">
    <source>
        <dbReference type="Proteomes" id="UP001170959"/>
    </source>
</evidence>
<accession>A0AAJ1QBY3</accession>
<dbReference type="InterPro" id="IPR018490">
    <property type="entry name" value="cNMP-bd_dom_sf"/>
</dbReference>
<comment type="caution">
    <text evidence="1">The sequence shown here is derived from an EMBL/GenBank/DDBJ whole genome shotgun (WGS) entry which is preliminary data.</text>
</comment>
<dbReference type="SUPFAM" id="SSF51206">
    <property type="entry name" value="cAMP-binding domain-like"/>
    <property type="match status" value="1"/>
</dbReference>
<sequence length="184" mass="21379">MDELVTLLCDKYAVSESAMAFLLSKMSKRTFANQEVIVDAHHAKQNYYIISSGIWRAFRLEDTTEITLWFERYGDVMYSEVFPNYCIESVGVSEAYVIPKTELDRLCLESHEISNLIRIIVEKFYFDVTHSSVDLSSQMAKERYLAMLEKDPELFQLVPQKYIASFLGLTPQSLSRIRKDIFSK</sequence>
<name>A0AAJ1QBY3_9FLAO</name>
<dbReference type="InterPro" id="IPR014710">
    <property type="entry name" value="RmlC-like_jellyroll"/>
</dbReference>
<proteinExistence type="predicted"/>
<dbReference type="RefSeq" id="WP_026357354.1">
    <property type="nucleotide sequence ID" value="NZ_CP013210.1"/>
</dbReference>
<organism evidence="1 2">
    <name type="scientific">Empedobacter brevis</name>
    <dbReference type="NCBI Taxonomy" id="247"/>
    <lineage>
        <taxon>Bacteria</taxon>
        <taxon>Pseudomonadati</taxon>
        <taxon>Bacteroidota</taxon>
        <taxon>Flavobacteriia</taxon>
        <taxon>Flavobacteriales</taxon>
        <taxon>Weeksellaceae</taxon>
        <taxon>Empedobacter</taxon>
    </lineage>
</organism>
<dbReference type="Proteomes" id="UP001170959">
    <property type="component" value="Unassembled WGS sequence"/>
</dbReference>
<evidence type="ECO:0000313" key="1">
    <source>
        <dbReference type="EMBL" id="MDM1071253.1"/>
    </source>
</evidence>
<dbReference type="AlphaFoldDB" id="A0AAJ1QBY3"/>
<reference evidence="1" key="2">
    <citation type="journal article" date="2022" name="Sci. Total Environ.">
        <title>Prevalence, transmission, and molecular epidemiology of tet(X)-positive bacteria among humans, animals, and environmental niches in China: An epidemiological, and genomic-based study.</title>
        <authorList>
            <person name="Dong N."/>
            <person name="Zeng Y."/>
            <person name="Cai C."/>
            <person name="Sun C."/>
            <person name="Lu J."/>
            <person name="Liu C."/>
            <person name="Zhou H."/>
            <person name="Sun Q."/>
            <person name="Shu L."/>
            <person name="Wang H."/>
            <person name="Wang Y."/>
            <person name="Wang S."/>
            <person name="Wu C."/>
            <person name="Chan E.W."/>
            <person name="Chen G."/>
            <person name="Shen Z."/>
            <person name="Chen S."/>
            <person name="Zhang R."/>
        </authorList>
    </citation>
    <scope>NUCLEOTIDE SEQUENCE</scope>
    <source>
        <strain evidence="1">R655-4</strain>
    </source>
</reference>
<dbReference type="EMBL" id="JACAGJ010000001">
    <property type="protein sequence ID" value="MDM1071253.1"/>
    <property type="molecule type" value="Genomic_DNA"/>
</dbReference>
<reference evidence="1" key="1">
    <citation type="submission" date="2020-06" db="EMBL/GenBank/DDBJ databases">
        <authorList>
            <person name="Dong N."/>
        </authorList>
    </citation>
    <scope>NUCLEOTIDE SEQUENCE</scope>
    <source>
        <strain evidence="1">R655-4</strain>
    </source>
</reference>
<protein>
    <submittedName>
        <fullName evidence="1">Crp/Fnr family transcriptional regulator</fullName>
    </submittedName>
</protein>